<comment type="similarity">
    <text evidence="1">Belongs to the Gfa family.</text>
</comment>
<evidence type="ECO:0000256" key="4">
    <source>
        <dbReference type="ARBA" id="ARBA00023239"/>
    </source>
</evidence>
<dbReference type="PROSITE" id="PS51891">
    <property type="entry name" value="CENP_V_GFA"/>
    <property type="match status" value="1"/>
</dbReference>
<dbReference type="PANTHER" id="PTHR33337">
    <property type="entry name" value="GFA DOMAIN-CONTAINING PROTEIN"/>
    <property type="match status" value="1"/>
</dbReference>
<dbReference type="SUPFAM" id="SSF51316">
    <property type="entry name" value="Mss4-like"/>
    <property type="match status" value="1"/>
</dbReference>
<dbReference type="InterPro" id="IPR011057">
    <property type="entry name" value="Mss4-like_sf"/>
</dbReference>
<evidence type="ECO:0000313" key="6">
    <source>
        <dbReference type="EMBL" id="MBQ0935381.1"/>
    </source>
</evidence>
<dbReference type="EMBL" id="JAGQDG010000003">
    <property type="protein sequence ID" value="MBQ0935381.1"/>
    <property type="molecule type" value="Genomic_DNA"/>
</dbReference>
<gene>
    <name evidence="6" type="ORF">KAK11_08585</name>
</gene>
<dbReference type="Proteomes" id="UP000672097">
    <property type="component" value="Unassembled WGS sequence"/>
</dbReference>
<dbReference type="Pfam" id="PF04828">
    <property type="entry name" value="GFA"/>
    <property type="match status" value="1"/>
</dbReference>
<evidence type="ECO:0000256" key="3">
    <source>
        <dbReference type="ARBA" id="ARBA00022833"/>
    </source>
</evidence>
<reference evidence="6 7" key="1">
    <citation type="submission" date="2021-04" db="EMBL/GenBank/DDBJ databases">
        <title>The genome sequence of type strain Ideonella paludis KCTC 32238.</title>
        <authorList>
            <person name="Liu Y."/>
        </authorList>
    </citation>
    <scope>NUCLEOTIDE SEQUENCE [LARGE SCALE GENOMIC DNA]</scope>
    <source>
        <strain evidence="6 7">KCTC 32238</strain>
    </source>
</reference>
<evidence type="ECO:0000259" key="5">
    <source>
        <dbReference type="PROSITE" id="PS51891"/>
    </source>
</evidence>
<dbReference type="PANTHER" id="PTHR33337:SF40">
    <property type="entry name" value="CENP-V_GFA DOMAIN-CONTAINING PROTEIN-RELATED"/>
    <property type="match status" value="1"/>
</dbReference>
<dbReference type="Gene3D" id="3.90.1590.10">
    <property type="entry name" value="glutathione-dependent formaldehyde- activating enzyme (gfa)"/>
    <property type="match status" value="1"/>
</dbReference>
<evidence type="ECO:0000256" key="2">
    <source>
        <dbReference type="ARBA" id="ARBA00022723"/>
    </source>
</evidence>
<feature type="domain" description="CENP-V/GFA" evidence="5">
    <location>
        <begin position="12"/>
        <end position="127"/>
    </location>
</feature>
<keyword evidence="3" id="KW-0862">Zinc</keyword>
<dbReference type="InterPro" id="IPR006913">
    <property type="entry name" value="CENP-V/GFA"/>
</dbReference>
<proteinExistence type="inferred from homology"/>
<dbReference type="RefSeq" id="WP_210808285.1">
    <property type="nucleotide sequence ID" value="NZ_JAGQDG010000003.1"/>
</dbReference>
<keyword evidence="4" id="KW-0456">Lyase</keyword>
<sequence>MPTSFNAHSESAQASCFCGAASLTVPLPLRPPIHCHCGQCRRLSSAAWTTWVSVPKAAVAIQERPALRRFFATAHVTRHFCGQCGTHVFTADARMPQVLGLPAGILPPECVPNAKGHYFASDKAAWATLPEGEPCFGGPTGMEPLSA</sequence>
<comment type="caution">
    <text evidence="6">The sequence shown here is derived from an EMBL/GenBank/DDBJ whole genome shotgun (WGS) entry which is preliminary data.</text>
</comment>
<evidence type="ECO:0000313" key="7">
    <source>
        <dbReference type="Proteomes" id="UP000672097"/>
    </source>
</evidence>
<keyword evidence="7" id="KW-1185">Reference proteome</keyword>
<evidence type="ECO:0000256" key="1">
    <source>
        <dbReference type="ARBA" id="ARBA00005495"/>
    </source>
</evidence>
<keyword evidence="2" id="KW-0479">Metal-binding</keyword>
<organism evidence="6 7">
    <name type="scientific">Ideonella paludis</name>
    <dbReference type="NCBI Taxonomy" id="1233411"/>
    <lineage>
        <taxon>Bacteria</taxon>
        <taxon>Pseudomonadati</taxon>
        <taxon>Pseudomonadota</taxon>
        <taxon>Betaproteobacteria</taxon>
        <taxon>Burkholderiales</taxon>
        <taxon>Sphaerotilaceae</taxon>
        <taxon>Ideonella</taxon>
    </lineage>
</organism>
<name>A0ABS5DW54_9BURK</name>
<accession>A0ABS5DW54</accession>
<protein>
    <submittedName>
        <fullName evidence="6">GFA family protein</fullName>
    </submittedName>
</protein>